<evidence type="ECO:0000256" key="17">
    <source>
        <dbReference type="RuleBase" id="RU003874"/>
    </source>
</evidence>
<comment type="function">
    <text evidence="16">Part of the Sec protein translocase complex. Interacts with the SecYEG preprotein conducting channel. Has a central role in coupling the hydrolysis of ATP to the transfer of proteins into and across the cell membrane, serving both as a receptor for the preprotein-SecB complex and as an ATP-driven molecular motor driving the stepwise translocation of polypeptide chains across the membrane.</text>
</comment>
<dbReference type="SMART" id="SM00958">
    <property type="entry name" value="SecA_PP_bind"/>
    <property type="match status" value="1"/>
</dbReference>
<feature type="domain" description="Helicase C-terminal" evidence="19">
    <location>
        <begin position="421"/>
        <end position="629"/>
    </location>
</feature>
<dbReference type="InterPro" id="IPR036670">
    <property type="entry name" value="SecA_X-link_sf"/>
</dbReference>
<dbReference type="PANTHER" id="PTHR30612">
    <property type="entry name" value="SECA INNER MEMBRANE COMPONENT OF SEC PROTEIN SECRETION SYSTEM"/>
    <property type="match status" value="1"/>
</dbReference>
<dbReference type="PROSITE" id="PS51194">
    <property type="entry name" value="HELICASE_CTER"/>
    <property type="match status" value="1"/>
</dbReference>
<proteinExistence type="inferred from homology"/>
<dbReference type="NCBIfam" id="TIGR00963">
    <property type="entry name" value="secA"/>
    <property type="match status" value="1"/>
</dbReference>
<dbReference type="SUPFAM" id="SSF81767">
    <property type="entry name" value="Pre-protein crosslinking domain of SecA"/>
    <property type="match status" value="1"/>
</dbReference>
<dbReference type="InterPro" id="IPR027417">
    <property type="entry name" value="P-loop_NTPase"/>
</dbReference>
<dbReference type="CDD" id="cd17928">
    <property type="entry name" value="DEXDc_SecA"/>
    <property type="match status" value="1"/>
</dbReference>
<feature type="binding site" evidence="16">
    <location>
        <position position="499"/>
    </location>
    <ligand>
        <name>ATP</name>
        <dbReference type="ChEBI" id="CHEBI:30616"/>
    </ligand>
</feature>
<keyword evidence="15 16" id="KW-0472">Membrane</keyword>
<evidence type="ECO:0000256" key="8">
    <source>
        <dbReference type="ARBA" id="ARBA00022723"/>
    </source>
</evidence>
<keyword evidence="13 16" id="KW-1278">Translocase</keyword>
<keyword evidence="5 16" id="KW-1003">Cell membrane</keyword>
<dbReference type="PROSITE" id="PS01312">
    <property type="entry name" value="SECA"/>
    <property type="match status" value="1"/>
</dbReference>
<dbReference type="RefSeq" id="WP_221428111.1">
    <property type="nucleotide sequence ID" value="NZ_CP081296.1"/>
</dbReference>
<dbReference type="Gene3D" id="3.10.450.50">
    <property type="match status" value="1"/>
</dbReference>
<dbReference type="Pfam" id="PF07516">
    <property type="entry name" value="SecA_SW"/>
    <property type="match status" value="1"/>
</dbReference>
<dbReference type="InterPro" id="IPR014018">
    <property type="entry name" value="SecA_motor_DEAD"/>
</dbReference>
<evidence type="ECO:0000256" key="9">
    <source>
        <dbReference type="ARBA" id="ARBA00022741"/>
    </source>
</evidence>
<reference evidence="21 22" key="1">
    <citation type="submission" date="2021-08" db="EMBL/GenBank/DDBJ databases">
        <title>Comparative Genomics Analysis of the Genus Qipengyuania Reveals Extensive Genetic Diversity and Metabolic Versatility, Including the Description of Fifteen Novel Species.</title>
        <authorList>
            <person name="Liu Y."/>
        </authorList>
    </citation>
    <scope>NUCLEOTIDE SEQUENCE [LARGE SCALE GENOMIC DNA]</scope>
    <source>
        <strain evidence="21 22">1NDW3</strain>
    </source>
</reference>
<dbReference type="SUPFAM" id="SSF81886">
    <property type="entry name" value="Helical scaffold and wing domains of SecA"/>
    <property type="match status" value="1"/>
</dbReference>
<sequence>MFNAIVKSVFGSSNDRYVKSIGKIVNQINALEPQLQALSDEELRAQTDKFRQQLADGKTLDDILPEAFATVREASVRVLGMRHFDVQMIGGIVLHRGEISEMRTGEGKTLVATLATYLNAIEGKGVHVVTVNDYLARRDAEWMGQLHNFLGLSVGVIVPNLDEFSRRDAYGSDITYGTNNEFGFDYLRDNMKHERSQMVQRPFNFAIVDEVDSILIDEARTPLIISGPTEDKSELYVAIDEIVKDIDPEWYEADEKTKNITWTEEGTDAIEERLKEAGLLETDNLYDVENTQVVHHLDQALKANIMFKKDTDYIVKDDKVVIIDEFTGRMMDGRRWSNGLHQAVEAKEGVKIEPENQTLASITFQNYFRMYPKLSGMTGTAATEAAEFWDIYKMNVVEIPTNVPVQRIDEEDEFYKNTIDKFKAIAKAIKEKNEIGQPVLVGTVSIEKSELLSKFLDEQGVKHEVLNARQHEREAHIVAQAGRIGAVTIATNMAGRGTDIQLGGNLEFRIEEELADLAEDDPKRALEIDRIKAEVAAEKQRVLDAGGLFVLGTERHESRRIDNQLRGRSGRQGDPGLSRFYLCLEDDLLRIFGPDTLFARMMNANLEDGEAIGSKWLSKAIETAQKKVEARNYEVRKQVVQYDDVMNDQRKVIYEQRSEIMDSETVDDVVVDMRHDAINAMVAEHCPAGSYPEQWDIEGLKTRVDEVFDMQFPMDAWLEEDHIEPEIVEERIREEADRRMEEKISKADSKMWRRIEKSLLLQELDHQWKEHLSTLDALRQVVWLRAHAQKQPINEYKQEAFGLFERMLDKLREDITAKLLRIELAEPAPLPQVDLPELPDFLTGHIDPLTGLDNSGDGDGSENRPELFGALAGSARAAAGPGGAFVDNPYADQDISRNAPCPCGSGNKYKHCHGAMGVKA</sequence>
<dbReference type="SMART" id="SM00957">
    <property type="entry name" value="SecA_DEAD"/>
    <property type="match status" value="1"/>
</dbReference>
<keyword evidence="12 16" id="KW-0653">Protein transport</keyword>
<dbReference type="Gene3D" id="3.40.50.300">
    <property type="entry name" value="P-loop containing nucleotide triphosphate hydrolases"/>
    <property type="match status" value="2"/>
</dbReference>
<dbReference type="Pfam" id="PF21090">
    <property type="entry name" value="P-loop_SecA"/>
    <property type="match status" value="1"/>
</dbReference>
<accession>A0ABX8ZTS8</accession>
<dbReference type="NCBIfam" id="NF009538">
    <property type="entry name" value="PRK12904.1"/>
    <property type="match status" value="1"/>
</dbReference>
<keyword evidence="14 16" id="KW-0811">Translocation</keyword>
<dbReference type="Gene3D" id="1.10.3060.10">
    <property type="entry name" value="Helical scaffold and wing domains of SecA"/>
    <property type="match status" value="1"/>
</dbReference>
<evidence type="ECO:0000313" key="22">
    <source>
        <dbReference type="Proteomes" id="UP000824300"/>
    </source>
</evidence>
<evidence type="ECO:0000256" key="10">
    <source>
        <dbReference type="ARBA" id="ARBA00022833"/>
    </source>
</evidence>
<evidence type="ECO:0000259" key="19">
    <source>
        <dbReference type="PROSITE" id="PS51194"/>
    </source>
</evidence>
<evidence type="ECO:0000256" key="14">
    <source>
        <dbReference type="ARBA" id="ARBA00023010"/>
    </source>
</evidence>
<evidence type="ECO:0000259" key="20">
    <source>
        <dbReference type="PROSITE" id="PS51196"/>
    </source>
</evidence>
<evidence type="ECO:0000256" key="4">
    <source>
        <dbReference type="ARBA" id="ARBA00022448"/>
    </source>
</evidence>
<dbReference type="SUPFAM" id="SSF52540">
    <property type="entry name" value="P-loop containing nucleoside triphosphate hydrolases"/>
    <property type="match status" value="2"/>
</dbReference>
<dbReference type="CDD" id="cd18803">
    <property type="entry name" value="SF2_C_secA"/>
    <property type="match status" value="1"/>
</dbReference>
<feature type="binding site" evidence="16">
    <location>
        <begin position="105"/>
        <end position="109"/>
    </location>
    <ligand>
        <name>ATP</name>
        <dbReference type="ChEBI" id="CHEBI:30616"/>
    </ligand>
</feature>
<keyword evidence="9 16" id="KW-0547">Nucleotide-binding</keyword>
<evidence type="ECO:0000256" key="6">
    <source>
        <dbReference type="ARBA" id="ARBA00022490"/>
    </source>
</evidence>
<keyword evidence="7" id="KW-0997">Cell inner membrane</keyword>
<dbReference type="InterPro" id="IPR036266">
    <property type="entry name" value="SecA_Wing/Scaffold_sf"/>
</dbReference>
<dbReference type="Pfam" id="PF01043">
    <property type="entry name" value="SecA_PP_bind"/>
    <property type="match status" value="1"/>
</dbReference>
<evidence type="ECO:0000256" key="12">
    <source>
        <dbReference type="ARBA" id="ARBA00022927"/>
    </source>
</evidence>
<feature type="domain" description="SecA family profile" evidence="20">
    <location>
        <begin position="3"/>
        <end position="613"/>
    </location>
</feature>
<keyword evidence="4 16" id="KW-0813">Transport</keyword>
<dbReference type="PROSITE" id="PS51192">
    <property type="entry name" value="HELICASE_ATP_BIND_1"/>
    <property type="match status" value="1"/>
</dbReference>
<evidence type="ECO:0000256" key="16">
    <source>
        <dbReference type="HAMAP-Rule" id="MF_01382"/>
    </source>
</evidence>
<dbReference type="InterPro" id="IPR011115">
    <property type="entry name" value="SecA_DEAD"/>
</dbReference>
<dbReference type="InterPro" id="IPR001650">
    <property type="entry name" value="Helicase_C-like"/>
</dbReference>
<dbReference type="PANTHER" id="PTHR30612:SF0">
    <property type="entry name" value="CHLOROPLAST PROTEIN-TRANSPORTING ATPASE"/>
    <property type="match status" value="1"/>
</dbReference>
<evidence type="ECO:0000256" key="7">
    <source>
        <dbReference type="ARBA" id="ARBA00022519"/>
    </source>
</evidence>
<evidence type="ECO:0000256" key="2">
    <source>
        <dbReference type="ARBA" id="ARBA00004170"/>
    </source>
</evidence>
<evidence type="ECO:0000256" key="3">
    <source>
        <dbReference type="ARBA" id="ARBA00007650"/>
    </source>
</evidence>
<dbReference type="PROSITE" id="PS51196">
    <property type="entry name" value="SECA_MOTOR_DEAD"/>
    <property type="match status" value="1"/>
</dbReference>
<name>A0ABX8ZTS8_9SPHN</name>
<evidence type="ECO:0000313" key="21">
    <source>
        <dbReference type="EMBL" id="QZD92411.1"/>
    </source>
</evidence>
<dbReference type="InterPro" id="IPR011116">
    <property type="entry name" value="SecA_Wing/Scaffold"/>
</dbReference>
<dbReference type="Pfam" id="PF02810">
    <property type="entry name" value="SEC-C"/>
    <property type="match status" value="1"/>
</dbReference>
<dbReference type="EC" id="7.4.2.8" evidence="16"/>
<gene>
    <name evidence="16 21" type="primary">secA</name>
    <name evidence="21" type="ORF">K3162_12895</name>
</gene>
<comment type="similarity">
    <text evidence="3 16 17">Belongs to the SecA family.</text>
</comment>
<dbReference type="Gene3D" id="3.90.1440.10">
    <property type="entry name" value="SecA, preprotein cross-linking domain"/>
    <property type="match status" value="1"/>
</dbReference>
<dbReference type="InterPro" id="IPR014001">
    <property type="entry name" value="Helicase_ATP-bd"/>
</dbReference>
<dbReference type="EMBL" id="CP081296">
    <property type="protein sequence ID" value="QZD92411.1"/>
    <property type="molecule type" value="Genomic_DNA"/>
</dbReference>
<organism evidence="21 22">
    <name type="scientific">Qipengyuania xiapuensis</name>
    <dbReference type="NCBI Taxonomy" id="2867236"/>
    <lineage>
        <taxon>Bacteria</taxon>
        <taxon>Pseudomonadati</taxon>
        <taxon>Pseudomonadota</taxon>
        <taxon>Alphaproteobacteria</taxon>
        <taxon>Sphingomonadales</taxon>
        <taxon>Erythrobacteraceae</taxon>
        <taxon>Qipengyuania</taxon>
    </lineage>
</organism>
<protein>
    <recommendedName>
        <fullName evidence="16 17">Protein translocase subunit SecA</fullName>
        <ecNumber evidence="16">7.4.2.8</ecNumber>
    </recommendedName>
</protein>
<dbReference type="Proteomes" id="UP000824300">
    <property type="component" value="Chromosome"/>
</dbReference>
<evidence type="ECO:0000259" key="18">
    <source>
        <dbReference type="PROSITE" id="PS51192"/>
    </source>
</evidence>
<keyword evidence="22" id="KW-1185">Reference proteome</keyword>
<keyword evidence="10" id="KW-0862">Zinc</keyword>
<dbReference type="InterPro" id="IPR004027">
    <property type="entry name" value="SEC_C_motif"/>
</dbReference>
<keyword evidence="6 16" id="KW-0963">Cytoplasm</keyword>
<dbReference type="InterPro" id="IPR011130">
    <property type="entry name" value="SecA_preprotein_X-link_dom"/>
</dbReference>
<comment type="subcellular location">
    <subcellularLocation>
        <location evidence="16">Cell membrane</location>
        <topology evidence="16">Peripheral membrane protein</topology>
        <orientation evidence="16">Cytoplasmic side</orientation>
    </subcellularLocation>
    <subcellularLocation>
        <location evidence="16">Cytoplasm</location>
    </subcellularLocation>
    <subcellularLocation>
        <location evidence="2">Membrane</location>
        <topology evidence="2">Peripheral membrane protein</topology>
    </subcellularLocation>
    <text evidence="16">Distribution is 50-50.</text>
</comment>
<dbReference type="PRINTS" id="PR00906">
    <property type="entry name" value="SECA"/>
</dbReference>
<feature type="binding site" evidence="16">
    <location>
        <position position="87"/>
    </location>
    <ligand>
        <name>ATP</name>
        <dbReference type="ChEBI" id="CHEBI:30616"/>
    </ligand>
</feature>
<comment type="subunit">
    <text evidence="16">Monomer and homodimer. Part of the essential Sec protein translocation apparatus which comprises SecA, SecYEG and auxiliary proteins SecDF-YajC and YidC.</text>
</comment>
<evidence type="ECO:0000256" key="5">
    <source>
        <dbReference type="ARBA" id="ARBA00022475"/>
    </source>
</evidence>
<feature type="domain" description="Helicase ATP-binding" evidence="18">
    <location>
        <begin position="89"/>
        <end position="248"/>
    </location>
</feature>
<dbReference type="Pfam" id="PF07517">
    <property type="entry name" value="SecA_DEAD"/>
    <property type="match status" value="1"/>
</dbReference>
<comment type="cofactor">
    <cofactor evidence="1">
        <name>Zn(2+)</name>
        <dbReference type="ChEBI" id="CHEBI:29105"/>
    </cofactor>
</comment>
<dbReference type="InterPro" id="IPR000185">
    <property type="entry name" value="SecA"/>
</dbReference>
<dbReference type="HAMAP" id="MF_01382">
    <property type="entry name" value="SecA"/>
    <property type="match status" value="1"/>
</dbReference>
<keyword evidence="8" id="KW-0479">Metal-binding</keyword>
<dbReference type="InterPro" id="IPR044722">
    <property type="entry name" value="SecA_SF2_C"/>
</dbReference>
<keyword evidence="11 16" id="KW-0067">ATP-binding</keyword>
<dbReference type="InterPro" id="IPR020937">
    <property type="entry name" value="SecA_CS"/>
</dbReference>
<evidence type="ECO:0000256" key="1">
    <source>
        <dbReference type="ARBA" id="ARBA00001947"/>
    </source>
</evidence>
<evidence type="ECO:0000256" key="13">
    <source>
        <dbReference type="ARBA" id="ARBA00022967"/>
    </source>
</evidence>
<evidence type="ECO:0000256" key="15">
    <source>
        <dbReference type="ARBA" id="ARBA00023136"/>
    </source>
</evidence>
<evidence type="ECO:0000256" key="11">
    <source>
        <dbReference type="ARBA" id="ARBA00022840"/>
    </source>
</evidence>
<comment type="catalytic activity">
    <reaction evidence="16">
        <text>ATP + H2O + cellular proteinSide 1 = ADP + phosphate + cellular proteinSide 2.</text>
        <dbReference type="EC" id="7.4.2.8"/>
    </reaction>
</comment>